<reference evidence="2 3" key="1">
    <citation type="journal article" date="2011" name="J. Bacteriol.">
        <title>Complete Genome Sequence of the Aerobic Marine Methanotroph Methylomonas methanica MC09.</title>
        <authorList>
            <person name="Boden R."/>
            <person name="Cunliffe M."/>
            <person name="Scanlan J."/>
            <person name="Moussard H."/>
            <person name="Kits K.D."/>
            <person name="Klotz M.G."/>
            <person name="Jetten M.S."/>
            <person name="Vuilleumier S."/>
            <person name="Han J."/>
            <person name="Peters L."/>
            <person name="Mikhailova N."/>
            <person name="Teshima H."/>
            <person name="Tapia R."/>
            <person name="Kyrpides N."/>
            <person name="Ivanova N."/>
            <person name="Pagani I."/>
            <person name="Cheng J.F."/>
            <person name="Goodwin L."/>
            <person name="Han C."/>
            <person name="Hauser L."/>
            <person name="Land M.L."/>
            <person name="Lapidus A."/>
            <person name="Lucas S."/>
            <person name="Pitluck S."/>
            <person name="Woyke T."/>
            <person name="Stein L."/>
            <person name="Murrell J.C."/>
        </authorList>
    </citation>
    <scope>NUCLEOTIDE SEQUENCE [LARGE SCALE GENOMIC DNA]</scope>
    <source>
        <strain evidence="2 3">MC09</strain>
    </source>
</reference>
<evidence type="ECO:0000256" key="1">
    <source>
        <dbReference type="SAM" id="Phobius"/>
    </source>
</evidence>
<dbReference type="KEGG" id="mmt:Metme_4457"/>
<sequence length="71" mass="7786">MKYGIGISLIIVVLWSAIALLQLWFSLLAAHVFIKLTVSAVLIIAAVLLVALGIREYLSDKDLKSKGFIDE</sequence>
<organism evidence="2 3">
    <name type="scientific">Methylomonas methanica (strain DSM 25384 / MC09)</name>
    <dbReference type="NCBI Taxonomy" id="857087"/>
    <lineage>
        <taxon>Bacteria</taxon>
        <taxon>Pseudomonadati</taxon>
        <taxon>Pseudomonadota</taxon>
        <taxon>Gammaproteobacteria</taxon>
        <taxon>Methylococcales</taxon>
        <taxon>Methylococcaceae</taxon>
        <taxon>Methylomonas</taxon>
    </lineage>
</organism>
<dbReference type="RefSeq" id="WP_013821013.1">
    <property type="nucleotide sequence ID" value="NC_015572.1"/>
</dbReference>
<keyword evidence="1" id="KW-1133">Transmembrane helix</keyword>
<dbReference type="Proteomes" id="UP000008888">
    <property type="component" value="Chromosome"/>
</dbReference>
<protein>
    <submittedName>
        <fullName evidence="2">Uncharacterized protein</fullName>
    </submittedName>
</protein>
<dbReference type="EMBL" id="CP002738">
    <property type="protein sequence ID" value="AEG02800.1"/>
    <property type="molecule type" value="Genomic_DNA"/>
</dbReference>
<dbReference type="eggNOG" id="ENOG5031NFA">
    <property type="taxonomic scope" value="Bacteria"/>
</dbReference>
<evidence type="ECO:0000313" key="2">
    <source>
        <dbReference type="EMBL" id="AEG02800.1"/>
    </source>
</evidence>
<proteinExistence type="predicted"/>
<evidence type="ECO:0000313" key="3">
    <source>
        <dbReference type="Proteomes" id="UP000008888"/>
    </source>
</evidence>
<accession>G0A4Q9</accession>
<dbReference type="AlphaFoldDB" id="G0A4Q9"/>
<dbReference type="OrthoDB" id="9157491at2"/>
<keyword evidence="3" id="KW-1185">Reference proteome</keyword>
<name>G0A4Q9_METMM</name>
<feature type="transmembrane region" description="Helical" evidence="1">
    <location>
        <begin position="33"/>
        <end position="54"/>
    </location>
</feature>
<reference key="2">
    <citation type="submission" date="2011-05" db="EMBL/GenBank/DDBJ databases">
        <title>Complete genome sequence of the aerobic marine methanotroph Methylomonas methanica MC09.</title>
        <authorList>
            <person name="Boden R."/>
            <person name="Cunliffe M."/>
            <person name="Scanlan J."/>
            <person name="Moussard H."/>
            <person name="Kits K.D."/>
            <person name="Klotz M."/>
            <person name="Jetten M."/>
            <person name="Vuilleumier S."/>
            <person name="Han J."/>
            <person name="Peters L."/>
            <person name="Mikhailova N."/>
            <person name="Teshima H."/>
            <person name="Tapia R."/>
            <person name="Kyrpides N."/>
            <person name="Ivanova N."/>
            <person name="Pagani I."/>
            <person name="Cheng J.-F."/>
            <person name="Goodwin L."/>
            <person name="Han C."/>
            <person name="Hauser L."/>
            <person name="Land M."/>
            <person name="Lapidus A."/>
            <person name="Lucas S."/>
            <person name="Pitluck S."/>
            <person name="Woyke T."/>
            <person name="Stein L.Y."/>
            <person name="Murrell C."/>
        </authorList>
    </citation>
    <scope>NUCLEOTIDE SEQUENCE</scope>
    <source>
        <strain>MC09</strain>
    </source>
</reference>
<keyword evidence="1" id="KW-0812">Transmembrane</keyword>
<dbReference type="HOGENOM" id="CLU_200424_0_0_6"/>
<gene>
    <name evidence="2" type="ordered locus">Metme_4457</name>
</gene>
<reference evidence="3" key="3">
    <citation type="submission" date="2011-05" db="EMBL/GenBank/DDBJ databases">
        <title>Complete sequence of Methylomonas methanica MC09.</title>
        <authorList>
            <consortium name="US DOE Joint Genome Institute"/>
            <person name="Lucas S."/>
            <person name="Han J."/>
            <person name="Lapidus A."/>
            <person name="Cheng J.-F."/>
            <person name="Goodwin L."/>
            <person name="Pitluck S."/>
            <person name="Peters L."/>
            <person name="Mikhailova N."/>
            <person name="Teshima H."/>
            <person name="Han C."/>
            <person name="Tapia R."/>
            <person name="Land M."/>
            <person name="Hauser L."/>
            <person name="Kyrpides N."/>
            <person name="Ivanova N."/>
            <person name="Pagani I."/>
            <person name="Stein L."/>
            <person name="Woyke T."/>
        </authorList>
    </citation>
    <scope>NUCLEOTIDE SEQUENCE [LARGE SCALE GENOMIC DNA]</scope>
    <source>
        <strain evidence="3">MC09</strain>
    </source>
</reference>
<dbReference type="STRING" id="857087.Metme_4457"/>
<feature type="transmembrane region" description="Helical" evidence="1">
    <location>
        <begin position="7"/>
        <end position="27"/>
    </location>
</feature>
<keyword evidence="1" id="KW-0472">Membrane</keyword>